<evidence type="ECO:0000313" key="2">
    <source>
        <dbReference type="Proteomes" id="UP000694547"/>
    </source>
</evidence>
<organism evidence="1 2">
    <name type="scientific">Peromyscus maniculatus bairdii</name>
    <name type="common">Prairie deer mouse</name>
    <dbReference type="NCBI Taxonomy" id="230844"/>
    <lineage>
        <taxon>Eukaryota</taxon>
        <taxon>Metazoa</taxon>
        <taxon>Chordata</taxon>
        <taxon>Craniata</taxon>
        <taxon>Vertebrata</taxon>
        <taxon>Euteleostomi</taxon>
        <taxon>Mammalia</taxon>
        <taxon>Eutheria</taxon>
        <taxon>Euarchontoglires</taxon>
        <taxon>Glires</taxon>
        <taxon>Rodentia</taxon>
        <taxon>Myomorpha</taxon>
        <taxon>Muroidea</taxon>
        <taxon>Cricetidae</taxon>
        <taxon>Neotominae</taxon>
        <taxon>Peromyscus</taxon>
    </lineage>
</organism>
<reference evidence="1" key="2">
    <citation type="submission" date="2025-08" db="UniProtKB">
        <authorList>
            <consortium name="Ensembl"/>
        </authorList>
    </citation>
    <scope>IDENTIFICATION</scope>
</reference>
<reference evidence="1" key="3">
    <citation type="submission" date="2025-09" db="UniProtKB">
        <authorList>
            <consortium name="Ensembl"/>
        </authorList>
    </citation>
    <scope>IDENTIFICATION</scope>
</reference>
<keyword evidence="2" id="KW-1185">Reference proteome</keyword>
<dbReference type="Proteomes" id="UP000694547">
    <property type="component" value="Chromosome X"/>
</dbReference>
<protein>
    <submittedName>
        <fullName evidence="1">Uncharacterized protein</fullName>
    </submittedName>
</protein>
<sequence>MSTASDPGSPESYHSPLGAHYASFQMCFLFSDRHKVQSAAVAMAGRACSAWHAWKMLLPLDSKSLLGSPELEVYL</sequence>
<accession>A0A8C8UL60</accession>
<dbReference type="Ensembl" id="ENSPEMT00000037277.1">
    <property type="protein sequence ID" value="ENSPEMP00000034614.1"/>
    <property type="gene ID" value="ENSPEMG00000031140.1"/>
</dbReference>
<name>A0A8C8UL60_PERMB</name>
<proteinExistence type="predicted"/>
<dbReference type="AlphaFoldDB" id="A0A8C8UL60"/>
<reference evidence="1 2" key="1">
    <citation type="submission" date="2018-10" db="EMBL/GenBank/DDBJ databases">
        <title>Improved assembly of the deer mouse Peromyscus maniculatus genome.</title>
        <authorList>
            <person name="Lassance J.-M."/>
            <person name="Hoekstra H.E."/>
        </authorList>
    </citation>
    <scope>NUCLEOTIDE SEQUENCE [LARGE SCALE GENOMIC DNA]</scope>
</reference>
<evidence type="ECO:0000313" key="1">
    <source>
        <dbReference type="Ensembl" id="ENSPEMP00000034614.1"/>
    </source>
</evidence>